<sequence length="281" mass="32546">MANPPASTVDSATEQDQDDMRDAIMVLRASHKLLDLSLSNLLRQLPKYFGQDAAKILHREVVWQIENVQESWKFLGRFPMKYVTRYTSDEELFRTELRALASLPGGPALALSAATKHDCNVYYARNGHTSLHGREVRQRDLHALSFCQMLVAGPEDECNQGCKVIIKARKQGLELENERSGRTARYVPEFRRLGLHPPRPRPRNAWFFKSMALLAEDHSRRTSFLLVEKVVDGKLPEELMEMIRGYYLEDKVEQMATLKEEYEKHWIWDPAKGVYSTRKKR</sequence>
<keyword evidence="2" id="KW-1185">Reference proteome</keyword>
<dbReference type="EMBL" id="JAXOVC010000002">
    <property type="protein sequence ID" value="KAK4505379.1"/>
    <property type="molecule type" value="Genomic_DNA"/>
</dbReference>
<dbReference type="Proteomes" id="UP001305779">
    <property type="component" value="Unassembled WGS sequence"/>
</dbReference>
<evidence type="ECO:0000313" key="2">
    <source>
        <dbReference type="Proteomes" id="UP001305779"/>
    </source>
</evidence>
<evidence type="ECO:0000313" key="1">
    <source>
        <dbReference type="EMBL" id="KAK4505379.1"/>
    </source>
</evidence>
<organism evidence="1 2">
    <name type="scientific">Zasmidium cellare</name>
    <name type="common">Wine cellar mold</name>
    <name type="synonym">Racodium cellare</name>
    <dbReference type="NCBI Taxonomy" id="395010"/>
    <lineage>
        <taxon>Eukaryota</taxon>
        <taxon>Fungi</taxon>
        <taxon>Dikarya</taxon>
        <taxon>Ascomycota</taxon>
        <taxon>Pezizomycotina</taxon>
        <taxon>Dothideomycetes</taxon>
        <taxon>Dothideomycetidae</taxon>
        <taxon>Mycosphaerellales</taxon>
        <taxon>Mycosphaerellaceae</taxon>
        <taxon>Zasmidium</taxon>
    </lineage>
</organism>
<name>A0ABR0EVF9_ZASCE</name>
<proteinExistence type="predicted"/>
<comment type="caution">
    <text evidence="1">The sequence shown here is derived from an EMBL/GenBank/DDBJ whole genome shotgun (WGS) entry which is preliminary data.</text>
</comment>
<gene>
    <name evidence="1" type="ORF">PRZ48_003342</name>
</gene>
<accession>A0ABR0EVF9</accession>
<protein>
    <submittedName>
        <fullName evidence="1">Uncharacterized protein</fullName>
    </submittedName>
</protein>
<reference evidence="1 2" key="1">
    <citation type="journal article" date="2023" name="G3 (Bethesda)">
        <title>A chromosome-level genome assembly of Zasmidium syzygii isolated from banana leaves.</title>
        <authorList>
            <person name="van Westerhoven A.C."/>
            <person name="Mehrabi R."/>
            <person name="Talebi R."/>
            <person name="Steentjes M.B.F."/>
            <person name="Corcolon B."/>
            <person name="Chong P.A."/>
            <person name="Kema G.H.J."/>
            <person name="Seidl M.F."/>
        </authorList>
    </citation>
    <scope>NUCLEOTIDE SEQUENCE [LARGE SCALE GENOMIC DNA]</scope>
    <source>
        <strain evidence="1 2">P124</strain>
    </source>
</reference>